<keyword evidence="1" id="KW-0175">Coiled coil</keyword>
<dbReference type="PANTHER" id="PTHR37305:SF1">
    <property type="entry name" value="MEMBRANE PROTEIN"/>
    <property type="match status" value="1"/>
</dbReference>
<dbReference type="Proteomes" id="UP000065511">
    <property type="component" value="Chromosome"/>
</dbReference>
<feature type="transmembrane region" description="Helical" evidence="2">
    <location>
        <begin position="234"/>
        <end position="259"/>
    </location>
</feature>
<dbReference type="Pfam" id="PF12679">
    <property type="entry name" value="ABC2_membrane_2"/>
    <property type="match status" value="1"/>
</dbReference>
<organism evidence="3 4">
    <name type="scientific">Enterococcus silesiacus</name>
    <dbReference type="NCBI Taxonomy" id="332949"/>
    <lineage>
        <taxon>Bacteria</taxon>
        <taxon>Bacillati</taxon>
        <taxon>Bacillota</taxon>
        <taxon>Bacilli</taxon>
        <taxon>Lactobacillales</taxon>
        <taxon>Enterococcaceae</taxon>
        <taxon>Enterococcus</taxon>
    </lineage>
</organism>
<keyword evidence="4" id="KW-1185">Reference proteome</keyword>
<evidence type="ECO:0008006" key="5">
    <source>
        <dbReference type="Google" id="ProtNLM"/>
    </source>
</evidence>
<evidence type="ECO:0000256" key="2">
    <source>
        <dbReference type="SAM" id="Phobius"/>
    </source>
</evidence>
<feature type="transmembrane region" description="Helical" evidence="2">
    <location>
        <begin position="266"/>
        <end position="283"/>
    </location>
</feature>
<dbReference type="EMBL" id="CP013614">
    <property type="protein sequence ID" value="ALS00008.1"/>
    <property type="molecule type" value="Genomic_DNA"/>
</dbReference>
<evidence type="ECO:0000313" key="4">
    <source>
        <dbReference type="Proteomes" id="UP000065511"/>
    </source>
</evidence>
<feature type="transmembrane region" description="Helical" evidence="2">
    <location>
        <begin position="20"/>
        <end position="39"/>
    </location>
</feature>
<feature type="coiled-coil region" evidence="1">
    <location>
        <begin position="64"/>
        <end position="91"/>
    </location>
</feature>
<proteinExistence type="predicted"/>
<evidence type="ECO:0000313" key="3">
    <source>
        <dbReference type="EMBL" id="ALS00008.1"/>
    </source>
</evidence>
<feature type="transmembrane region" description="Helical" evidence="2">
    <location>
        <begin position="345"/>
        <end position="366"/>
    </location>
</feature>
<keyword evidence="2" id="KW-1133">Transmembrane helix</keyword>
<feature type="transmembrane region" description="Helical" evidence="2">
    <location>
        <begin position="133"/>
        <end position="156"/>
    </location>
</feature>
<dbReference type="PANTHER" id="PTHR37305">
    <property type="entry name" value="INTEGRAL MEMBRANE PROTEIN-RELATED"/>
    <property type="match status" value="1"/>
</dbReference>
<keyword evidence="2" id="KW-0812">Transmembrane</keyword>
<protein>
    <recommendedName>
        <fullName evidence="5">ABC transporter permease</fullName>
    </recommendedName>
</protein>
<keyword evidence="2" id="KW-0472">Membrane</keyword>
<feature type="transmembrane region" description="Helical" evidence="2">
    <location>
        <begin position="187"/>
        <end position="214"/>
    </location>
</feature>
<name>A0ABM5W4P4_9ENTE</name>
<reference evidence="3 4" key="1">
    <citation type="submission" date="2015-12" db="EMBL/GenBank/DDBJ databases">
        <authorList>
            <person name="Lauer A."/>
            <person name="Humrighouse B."/>
            <person name="Loparev V."/>
            <person name="Shewmaker P.L."/>
            <person name="Whitney A.M."/>
            <person name="McLaughlin R.W."/>
        </authorList>
    </citation>
    <scope>NUCLEOTIDE SEQUENCE [LARGE SCALE GENOMIC DNA]</scope>
    <source>
        <strain evidence="3 4">LMG 23085</strain>
    </source>
</reference>
<gene>
    <name evidence="3" type="ORF">ATZ33_01005</name>
</gene>
<sequence length="375" mass="43342">MMNLILFEGKKTWQTRKTHLFLLLGLLLTVILFLFNGYLGQKENLVIDSLLGSNTRVMGQNRYSDEINQFLKQTNQEIEEQEENFRAAADKGQSLVGKLTLPTYPFYRTMLNNELAKRKLPPQSMRYGTKNTIFSAILLSYLASGFGIVLLLFLFGDSLTKEIDERSLYFYLSQPVKRSRLYFAKYMLVWLQSIVVVAVLFLFSFVIASLFSGGSSFDYPVIVFTEKSMTLMPIIQYSGQVFLVFMFVLAFCLALHFFVSILLKKTSFSLVVTLMILFEGYNLSTLNNEFMRKIAHFNPFAYLNVSRLFVGYDFRPFELFSIENQEYYANWCLPRTLHNGQINSLNGVVVLSIGTVILLSLGYFCFKKNVHRWKI</sequence>
<accession>A0ABM5W4P4</accession>
<evidence type="ECO:0000256" key="1">
    <source>
        <dbReference type="SAM" id="Coils"/>
    </source>
</evidence>
<dbReference type="RefSeq" id="WP_071876684.1">
    <property type="nucleotide sequence ID" value="NZ_JXLC01000004.1"/>
</dbReference>